<feature type="transmembrane region" description="Helical" evidence="8">
    <location>
        <begin position="71"/>
        <end position="88"/>
    </location>
</feature>
<keyword evidence="2 8" id="KW-0813">Transport</keyword>
<feature type="transmembrane region" description="Helical" evidence="8">
    <location>
        <begin position="12"/>
        <end position="33"/>
    </location>
</feature>
<dbReference type="SUPFAM" id="SSF161098">
    <property type="entry name" value="MetI-like"/>
    <property type="match status" value="2"/>
</dbReference>
<feature type="transmembrane region" description="Helical" evidence="8">
    <location>
        <begin position="235"/>
        <end position="259"/>
    </location>
</feature>
<keyword evidence="3" id="KW-1003">Cell membrane</keyword>
<dbReference type="InterPro" id="IPR035906">
    <property type="entry name" value="MetI-like_sf"/>
</dbReference>
<evidence type="ECO:0000313" key="11">
    <source>
        <dbReference type="Proteomes" id="UP000315389"/>
    </source>
</evidence>
<evidence type="ECO:0000256" key="3">
    <source>
        <dbReference type="ARBA" id="ARBA00022475"/>
    </source>
</evidence>
<accession>A0A542ZAN8</accession>
<feature type="transmembrane region" description="Helical" evidence="8">
    <location>
        <begin position="383"/>
        <end position="406"/>
    </location>
</feature>
<feature type="transmembrane region" description="Helical" evidence="8">
    <location>
        <begin position="350"/>
        <end position="371"/>
    </location>
</feature>
<evidence type="ECO:0000256" key="6">
    <source>
        <dbReference type="ARBA" id="ARBA00022989"/>
    </source>
</evidence>
<dbReference type="AlphaFoldDB" id="A0A542ZAN8"/>
<dbReference type="PANTHER" id="PTHR43357:SF4">
    <property type="entry name" value="INNER MEMBRANE ABC TRANSPORTER PERMEASE PROTEIN YDCV"/>
    <property type="match status" value="1"/>
</dbReference>
<dbReference type="PANTHER" id="PTHR43357">
    <property type="entry name" value="INNER MEMBRANE ABC TRANSPORTER PERMEASE PROTEIN YDCV"/>
    <property type="match status" value="1"/>
</dbReference>
<protein>
    <submittedName>
        <fullName evidence="10">Thiamine transport system permease protein</fullName>
    </submittedName>
</protein>
<feature type="transmembrane region" description="Helical" evidence="8">
    <location>
        <begin position="524"/>
        <end position="545"/>
    </location>
</feature>
<dbReference type="RefSeq" id="WP_246046208.1">
    <property type="nucleotide sequence ID" value="NZ_BAAASV010000002.1"/>
</dbReference>
<dbReference type="PROSITE" id="PS50928">
    <property type="entry name" value="ABC_TM1"/>
    <property type="match status" value="2"/>
</dbReference>
<evidence type="ECO:0000256" key="5">
    <source>
        <dbReference type="ARBA" id="ARBA00022692"/>
    </source>
</evidence>
<dbReference type="Gene3D" id="1.10.3720.10">
    <property type="entry name" value="MetI-like"/>
    <property type="match status" value="2"/>
</dbReference>
<gene>
    <name evidence="10" type="ORF">FB461_2130</name>
</gene>
<keyword evidence="11" id="KW-1185">Reference proteome</keyword>
<feature type="transmembrane region" description="Helical" evidence="8">
    <location>
        <begin position="100"/>
        <end position="119"/>
    </location>
</feature>
<comment type="similarity">
    <text evidence="8">Belongs to the binding-protein-dependent transport system permease family.</text>
</comment>
<name>A0A542ZAN8_RARFA</name>
<dbReference type="Pfam" id="PF00528">
    <property type="entry name" value="BPD_transp_1"/>
    <property type="match status" value="2"/>
</dbReference>
<feature type="transmembrane region" description="Helical" evidence="8">
    <location>
        <begin position="139"/>
        <end position="161"/>
    </location>
</feature>
<dbReference type="InterPro" id="IPR000515">
    <property type="entry name" value="MetI-like"/>
</dbReference>
<dbReference type="CDD" id="cd06261">
    <property type="entry name" value="TM_PBP2"/>
    <property type="match status" value="2"/>
</dbReference>
<dbReference type="GO" id="GO:0005886">
    <property type="term" value="C:plasma membrane"/>
    <property type="evidence" value="ECO:0007669"/>
    <property type="project" value="UniProtKB-SubCell"/>
</dbReference>
<feature type="transmembrane region" description="Helical" evidence="8">
    <location>
        <begin position="182"/>
        <end position="215"/>
    </location>
</feature>
<reference evidence="10 11" key="1">
    <citation type="submission" date="2019-06" db="EMBL/GenBank/DDBJ databases">
        <title>Sequencing the genomes of 1000 actinobacteria strains.</title>
        <authorList>
            <person name="Klenk H.-P."/>
        </authorList>
    </citation>
    <scope>NUCLEOTIDE SEQUENCE [LARGE SCALE GENOMIC DNA]</scope>
    <source>
        <strain evidence="10 11">DSM 4813</strain>
    </source>
</reference>
<dbReference type="EMBL" id="VFOS01000004">
    <property type="protein sequence ID" value="TQL57396.1"/>
    <property type="molecule type" value="Genomic_DNA"/>
</dbReference>
<evidence type="ECO:0000256" key="7">
    <source>
        <dbReference type="ARBA" id="ARBA00023136"/>
    </source>
</evidence>
<keyword evidence="6 8" id="KW-1133">Transmembrane helix</keyword>
<dbReference type="GO" id="GO:0055085">
    <property type="term" value="P:transmembrane transport"/>
    <property type="evidence" value="ECO:0007669"/>
    <property type="project" value="InterPro"/>
</dbReference>
<dbReference type="Proteomes" id="UP000315389">
    <property type="component" value="Unassembled WGS sequence"/>
</dbReference>
<organism evidence="10 11">
    <name type="scientific">Rarobacter faecitabidus</name>
    <dbReference type="NCBI Taxonomy" id="13243"/>
    <lineage>
        <taxon>Bacteria</taxon>
        <taxon>Bacillati</taxon>
        <taxon>Actinomycetota</taxon>
        <taxon>Actinomycetes</taxon>
        <taxon>Micrococcales</taxon>
        <taxon>Rarobacteraceae</taxon>
        <taxon>Rarobacter</taxon>
    </lineage>
</organism>
<proteinExistence type="inferred from homology"/>
<evidence type="ECO:0000256" key="8">
    <source>
        <dbReference type="RuleBase" id="RU363032"/>
    </source>
</evidence>
<keyword evidence="4" id="KW-0997">Cell inner membrane</keyword>
<sequence length="556" mass="58407">MRRGAPARQMLGWALACALAGGFIALFFAWPVATLLGRGLVADGALDLTRAGEVLADDRTWQVVGETLKQALIGTAVSVALGIPGAYVTSRLRFRGRGLLRAWIIIPFVLPTVVVGGAFRSLLGDGGALGFLGWDQTLMAVVLALVFFNYPVVVRTVGALWERLDPRQVAAARTLGASPVRAFFTITLPQLAPAIASAAGIVFLFCSTAFGIVMVLGGRKHANLEAEIFRQTSQLLNLDVAAVLCIVQLVMISAVLFAVSRLRRRGDAAAGAHAAREGMRPIGRRDLPVVALTGAVILGLQGLPLVSLLVRSFQTTEGWGLRNYALLSTTGTRNVLTVTVWQALGASLRVAVIATLIALAVAVTIVAILSRRPRSRALRRAQAAFDAFVMLPLGVSAVTIGFGLLITMHNPLGLPIDLRTSGGLIAIAQALVAIPLVVRIVLPVVRSIDPRQREAAATLGATPGRILRTVDWPVAARSIGLGAGFAMAASLGEFGASAFLVRPDTVTLPVVIYQLLGRAGADNYGMAMAAAVVLGAATTAVMMIAERFRSAQAVDF</sequence>
<comment type="subcellular location">
    <subcellularLocation>
        <location evidence="1">Cell inner membrane</location>
        <topology evidence="1">Multi-pass membrane protein</topology>
    </subcellularLocation>
    <subcellularLocation>
        <location evidence="8">Cell membrane</location>
        <topology evidence="8">Multi-pass membrane protein</topology>
    </subcellularLocation>
</comment>
<comment type="caution">
    <text evidence="10">The sequence shown here is derived from an EMBL/GenBank/DDBJ whole genome shotgun (WGS) entry which is preliminary data.</text>
</comment>
<keyword evidence="5 8" id="KW-0812">Transmembrane</keyword>
<evidence type="ECO:0000256" key="2">
    <source>
        <dbReference type="ARBA" id="ARBA00022448"/>
    </source>
</evidence>
<feature type="domain" description="ABC transmembrane type-1" evidence="9">
    <location>
        <begin position="344"/>
        <end position="545"/>
    </location>
</feature>
<feature type="transmembrane region" description="Helical" evidence="8">
    <location>
        <begin position="426"/>
        <end position="445"/>
    </location>
</feature>
<feature type="domain" description="ABC transmembrane type-1" evidence="9">
    <location>
        <begin position="64"/>
        <end position="257"/>
    </location>
</feature>
<evidence type="ECO:0000313" key="10">
    <source>
        <dbReference type="EMBL" id="TQL57396.1"/>
    </source>
</evidence>
<feature type="transmembrane region" description="Helical" evidence="8">
    <location>
        <begin position="474"/>
        <end position="501"/>
    </location>
</feature>
<evidence type="ECO:0000256" key="4">
    <source>
        <dbReference type="ARBA" id="ARBA00022519"/>
    </source>
</evidence>
<keyword evidence="7 8" id="KW-0472">Membrane</keyword>
<feature type="transmembrane region" description="Helical" evidence="8">
    <location>
        <begin position="289"/>
        <end position="310"/>
    </location>
</feature>
<evidence type="ECO:0000259" key="9">
    <source>
        <dbReference type="PROSITE" id="PS50928"/>
    </source>
</evidence>
<evidence type="ECO:0000256" key="1">
    <source>
        <dbReference type="ARBA" id="ARBA00004429"/>
    </source>
</evidence>